<dbReference type="InterPro" id="IPR001048">
    <property type="entry name" value="Asp/Glu/Uridylate_kinase"/>
</dbReference>
<keyword evidence="11" id="KW-0457">Lysine biosynthesis</keyword>
<keyword evidence="10" id="KW-0220">Diaminopimelate biosynthesis</keyword>
<dbReference type="InterPro" id="IPR005260">
    <property type="entry name" value="Asp_kin_monofn"/>
</dbReference>
<comment type="catalytic activity">
    <reaction evidence="12 14">
        <text>L-aspartate + ATP = 4-phospho-L-aspartate + ADP</text>
        <dbReference type="Rhea" id="RHEA:23776"/>
        <dbReference type="ChEBI" id="CHEBI:29991"/>
        <dbReference type="ChEBI" id="CHEBI:30616"/>
        <dbReference type="ChEBI" id="CHEBI:57535"/>
        <dbReference type="ChEBI" id="CHEBI:456216"/>
        <dbReference type="EC" id="2.7.2.4"/>
    </reaction>
</comment>
<dbReference type="Pfam" id="PF00696">
    <property type="entry name" value="AA_kinase"/>
    <property type="match status" value="1"/>
</dbReference>
<reference evidence="17 18" key="1">
    <citation type="submission" date="2016-11" db="EMBL/GenBank/DDBJ databases">
        <authorList>
            <person name="Varghese N."/>
            <person name="Submissions S."/>
        </authorList>
    </citation>
    <scope>NUCLEOTIDE SEQUENCE [LARGE SCALE GENOMIC DNA]</scope>
    <source>
        <strain evidence="17 18">DSM 19027</strain>
    </source>
</reference>
<dbReference type="InterPro" id="IPR001341">
    <property type="entry name" value="Asp_kinase"/>
</dbReference>
<keyword evidence="6 14" id="KW-0808">Transferase</keyword>
<dbReference type="InterPro" id="IPR002912">
    <property type="entry name" value="ACT_dom"/>
</dbReference>
<keyword evidence="18" id="KW-1185">Reference proteome</keyword>
<dbReference type="UniPathway" id="UPA00050">
    <property type="reaction ID" value="UER00461"/>
</dbReference>
<dbReference type="NCBIfam" id="NF006540">
    <property type="entry name" value="PRK09034.1"/>
    <property type="match status" value="1"/>
</dbReference>
<dbReference type="SUPFAM" id="SSF53633">
    <property type="entry name" value="Carbamate kinase-like"/>
    <property type="match status" value="1"/>
</dbReference>
<dbReference type="GO" id="GO:0019877">
    <property type="term" value="P:diaminopimelate biosynthetic process"/>
    <property type="evidence" value="ECO:0007669"/>
    <property type="project" value="UniProtKB-KW"/>
</dbReference>
<keyword evidence="15" id="KW-0028">Amino-acid biosynthesis</keyword>
<protein>
    <recommendedName>
        <fullName evidence="14">Aspartokinase</fullName>
        <ecNumber evidence="14">2.7.2.4</ecNumber>
    </recommendedName>
</protein>
<evidence type="ECO:0000313" key="18">
    <source>
        <dbReference type="Proteomes" id="UP000324781"/>
    </source>
</evidence>
<evidence type="ECO:0000256" key="15">
    <source>
        <dbReference type="RuleBase" id="RU004249"/>
    </source>
</evidence>
<evidence type="ECO:0000256" key="10">
    <source>
        <dbReference type="ARBA" id="ARBA00022915"/>
    </source>
</evidence>
<comment type="function">
    <text evidence="1">Catalyzes the phosphorylation of the beta-carboxyl group of aspartic acid with ATP to yield 4-phospho-L-aspartate, which is involved in the branched biosynthetic pathway leading to the biosynthesis of amino acids threonine, isoleucine and methionine.</text>
</comment>
<dbReference type="PANTHER" id="PTHR21499:SF67">
    <property type="entry name" value="ASPARTOKINASE 3"/>
    <property type="match status" value="1"/>
</dbReference>
<keyword evidence="8 14" id="KW-0418">Kinase</keyword>
<dbReference type="InterPro" id="IPR045865">
    <property type="entry name" value="ACT-like_dom_sf"/>
</dbReference>
<evidence type="ECO:0000256" key="2">
    <source>
        <dbReference type="ARBA" id="ARBA00004766"/>
    </source>
</evidence>
<evidence type="ECO:0000259" key="16">
    <source>
        <dbReference type="PROSITE" id="PS51671"/>
    </source>
</evidence>
<dbReference type="UniPathway" id="UPA00051">
    <property type="reaction ID" value="UER00462"/>
</dbReference>
<dbReference type="GO" id="GO:0005829">
    <property type="term" value="C:cytosol"/>
    <property type="evidence" value="ECO:0007669"/>
    <property type="project" value="TreeGrafter"/>
</dbReference>
<evidence type="ECO:0000256" key="8">
    <source>
        <dbReference type="ARBA" id="ARBA00022777"/>
    </source>
</evidence>
<keyword evidence="7 13" id="KW-0547">Nucleotide-binding</keyword>
<comment type="pathway">
    <text evidence="2 15">Amino-acid biosynthesis; L-lysine biosynthesis via DAP pathway; (S)-tetrahydrodipicolinate from L-aspartate: step 1/4.</text>
</comment>
<dbReference type="UniPathway" id="UPA00034">
    <property type="reaction ID" value="UER00015"/>
</dbReference>
<dbReference type="EC" id="2.7.2.4" evidence="14"/>
<dbReference type="Gene3D" id="3.40.1160.10">
    <property type="entry name" value="Acetylglutamate kinase-like"/>
    <property type="match status" value="1"/>
</dbReference>
<comment type="pathway">
    <text evidence="3 15">Amino-acid biosynthesis; L-methionine biosynthesis via de novo pathway; L-homoserine from L-aspartate: step 1/3.</text>
</comment>
<dbReference type="Gene3D" id="3.30.2130.10">
    <property type="entry name" value="VC0802-like"/>
    <property type="match status" value="1"/>
</dbReference>
<organism evidence="17 18">
    <name type="scientific">Thermoclostridium caenicola</name>
    <dbReference type="NCBI Taxonomy" id="659425"/>
    <lineage>
        <taxon>Bacteria</taxon>
        <taxon>Bacillati</taxon>
        <taxon>Bacillota</taxon>
        <taxon>Clostridia</taxon>
        <taxon>Eubacteriales</taxon>
        <taxon>Oscillospiraceae</taxon>
        <taxon>Thermoclostridium</taxon>
    </lineage>
</organism>
<dbReference type="FunFam" id="3.30.2130.10:FF:000001">
    <property type="entry name" value="Bifunctional aspartokinase/homoserine dehydrogenase"/>
    <property type="match status" value="1"/>
</dbReference>
<evidence type="ECO:0000256" key="13">
    <source>
        <dbReference type="PIRSR" id="PIRSR000726-1"/>
    </source>
</evidence>
<sequence length="439" mass="48766">MANAEQIRKVCSIITSDPERRVVVVSAPGKRFGSDTKVTDLLIECTNRFLKSEDHEEVLEKIISRFREIAADLGLGDKIVIDIENNIRTRLQMGYDSEEKLMDRMKAAGEDNAARLVAAYLKSIGYQAQYLNPKDAGLFLSDEYGNARVLPQSIKNLKKIKDMKGIVIFPGFFGYSLSGDVVTFPRGGSDITGSILSAALEVDVYENFTDVDSVFAASPKLIENPKPISVLTYREMRELAYAGFTVLHEDTLEPVYQKGIPVNIRNTNNPDAPGTLITPMRDASMSPVAGIAGGTGFCSINIHKYMMNREIGFGRKVLQILEEEFVPFEHMPSGIDDISIIIRKQYMDDEKKSRIMERIAKDLRVDSVNIEYDLGLVMVVGEGMMHTVGIAARITKALAKSGINIRMINQGSSEVSIMFGVSEADVDKAIVCIYDEFFR</sequence>
<dbReference type="FunFam" id="3.40.1160.10:FF:000027">
    <property type="entry name" value="Aspartokinase"/>
    <property type="match status" value="1"/>
</dbReference>
<dbReference type="Pfam" id="PF22468">
    <property type="entry name" value="ACT_9"/>
    <property type="match status" value="1"/>
</dbReference>
<evidence type="ECO:0000256" key="12">
    <source>
        <dbReference type="ARBA" id="ARBA00047872"/>
    </source>
</evidence>
<evidence type="ECO:0000256" key="9">
    <source>
        <dbReference type="ARBA" id="ARBA00022840"/>
    </source>
</evidence>
<evidence type="ECO:0000256" key="5">
    <source>
        <dbReference type="ARBA" id="ARBA00010122"/>
    </source>
</evidence>
<dbReference type="SUPFAM" id="SSF55021">
    <property type="entry name" value="ACT-like"/>
    <property type="match status" value="2"/>
</dbReference>
<dbReference type="GO" id="GO:0005524">
    <property type="term" value="F:ATP binding"/>
    <property type="evidence" value="ECO:0007669"/>
    <property type="project" value="UniProtKB-KW"/>
</dbReference>
<dbReference type="InterPro" id="IPR054352">
    <property type="entry name" value="ACT_Aspartokinase"/>
</dbReference>
<dbReference type="InterPro" id="IPR036393">
    <property type="entry name" value="AceGlu_kinase-like_sf"/>
</dbReference>
<keyword evidence="9 13" id="KW-0067">ATP-binding</keyword>
<dbReference type="GO" id="GO:0009088">
    <property type="term" value="P:threonine biosynthetic process"/>
    <property type="evidence" value="ECO:0007669"/>
    <property type="project" value="UniProtKB-UniPathway"/>
</dbReference>
<dbReference type="CDD" id="cd04916">
    <property type="entry name" value="ACT_AKiii-YclM-BS_2"/>
    <property type="match status" value="1"/>
</dbReference>
<evidence type="ECO:0000256" key="7">
    <source>
        <dbReference type="ARBA" id="ARBA00022741"/>
    </source>
</evidence>
<dbReference type="GO" id="GO:0009089">
    <property type="term" value="P:lysine biosynthetic process via diaminopimelate"/>
    <property type="evidence" value="ECO:0007669"/>
    <property type="project" value="UniProtKB-UniPathway"/>
</dbReference>
<dbReference type="PROSITE" id="PS51671">
    <property type="entry name" value="ACT"/>
    <property type="match status" value="1"/>
</dbReference>
<evidence type="ECO:0000313" key="17">
    <source>
        <dbReference type="EMBL" id="SHI90079.1"/>
    </source>
</evidence>
<evidence type="ECO:0000256" key="6">
    <source>
        <dbReference type="ARBA" id="ARBA00022679"/>
    </source>
</evidence>
<name>A0A1M6EXF9_9FIRM</name>
<dbReference type="PIRSF" id="PIRSF000726">
    <property type="entry name" value="Asp_kin"/>
    <property type="match status" value="1"/>
</dbReference>
<feature type="binding site" evidence="13">
    <location>
        <begin position="209"/>
        <end position="210"/>
    </location>
    <ligand>
        <name>ATP</name>
        <dbReference type="ChEBI" id="CHEBI:30616"/>
    </ligand>
</feature>
<proteinExistence type="inferred from homology"/>
<gene>
    <name evidence="17" type="ORF">SAMN05444373_101427</name>
</gene>
<dbReference type="EMBL" id="FQZP01000014">
    <property type="protein sequence ID" value="SHI90079.1"/>
    <property type="molecule type" value="Genomic_DNA"/>
</dbReference>
<evidence type="ECO:0000256" key="4">
    <source>
        <dbReference type="ARBA" id="ARBA00005139"/>
    </source>
</evidence>
<dbReference type="GO" id="GO:0004072">
    <property type="term" value="F:aspartate kinase activity"/>
    <property type="evidence" value="ECO:0007669"/>
    <property type="project" value="UniProtKB-EC"/>
</dbReference>
<dbReference type="NCBIfam" id="TIGR00657">
    <property type="entry name" value="asp_kinases"/>
    <property type="match status" value="1"/>
</dbReference>
<dbReference type="PANTHER" id="PTHR21499">
    <property type="entry name" value="ASPARTATE KINASE"/>
    <property type="match status" value="1"/>
</dbReference>
<comment type="similarity">
    <text evidence="5 14">Belongs to the aspartokinase family.</text>
</comment>
<accession>A0A1M6EXF9</accession>
<evidence type="ECO:0000256" key="3">
    <source>
        <dbReference type="ARBA" id="ARBA00004986"/>
    </source>
</evidence>
<dbReference type="GO" id="GO:0009090">
    <property type="term" value="P:homoserine biosynthetic process"/>
    <property type="evidence" value="ECO:0007669"/>
    <property type="project" value="TreeGrafter"/>
</dbReference>
<dbReference type="AlphaFoldDB" id="A0A1M6EXF9"/>
<evidence type="ECO:0000256" key="1">
    <source>
        <dbReference type="ARBA" id="ARBA00003121"/>
    </source>
</evidence>
<comment type="pathway">
    <text evidence="4 15">Amino-acid biosynthesis; L-threonine biosynthesis; L-threonine from L-aspartate: step 1/5.</text>
</comment>
<feature type="domain" description="ACT" evidence="16">
    <location>
        <begin position="379"/>
        <end position="439"/>
    </location>
</feature>
<evidence type="ECO:0000256" key="14">
    <source>
        <dbReference type="RuleBase" id="RU003448"/>
    </source>
</evidence>
<dbReference type="Proteomes" id="UP000324781">
    <property type="component" value="Unassembled WGS sequence"/>
</dbReference>
<evidence type="ECO:0000256" key="11">
    <source>
        <dbReference type="ARBA" id="ARBA00023154"/>
    </source>
</evidence>